<protein>
    <recommendedName>
        <fullName evidence="1">Lactate utilization protein C</fullName>
    </recommendedName>
</protein>
<dbReference type="PANTHER" id="PTHR43682">
    <property type="entry name" value="LACTATE UTILIZATION PROTEIN C"/>
    <property type="match status" value="1"/>
</dbReference>
<dbReference type="Gene3D" id="3.40.50.10420">
    <property type="entry name" value="NagB/RpiA/CoA transferase-like"/>
    <property type="match status" value="1"/>
</dbReference>
<comment type="similarity">
    <text evidence="1">Belongs to the LutC/YkgG family.</text>
</comment>
<dbReference type="EMBL" id="FMIK01000019">
    <property type="protein sequence ID" value="SCL87562.1"/>
    <property type="molecule type" value="Genomic_DNA"/>
</dbReference>
<gene>
    <name evidence="1" type="primary">lutC</name>
    <name evidence="3" type="ORF">BCB44BAC_01158</name>
</gene>
<name>A0AAX2CE57_9BACI</name>
<dbReference type="InterPro" id="IPR003741">
    <property type="entry name" value="LUD_dom"/>
</dbReference>
<dbReference type="InterPro" id="IPR037171">
    <property type="entry name" value="NagB/RpiA_transferase-like"/>
</dbReference>
<dbReference type="Proteomes" id="UP000242164">
    <property type="component" value="Unassembled WGS sequence"/>
</dbReference>
<proteinExistence type="inferred from homology"/>
<evidence type="ECO:0000259" key="2">
    <source>
        <dbReference type="Pfam" id="PF02589"/>
    </source>
</evidence>
<evidence type="ECO:0000313" key="3">
    <source>
        <dbReference type="EMBL" id="SCL87562.1"/>
    </source>
</evidence>
<organism evidence="3 4">
    <name type="scientific">Bacillus cytotoxicus</name>
    <dbReference type="NCBI Taxonomy" id="580165"/>
    <lineage>
        <taxon>Bacteria</taxon>
        <taxon>Bacillati</taxon>
        <taxon>Bacillota</taxon>
        <taxon>Bacilli</taxon>
        <taxon>Bacillales</taxon>
        <taxon>Bacillaceae</taxon>
        <taxon>Bacillus</taxon>
        <taxon>Bacillus cereus group</taxon>
    </lineage>
</organism>
<dbReference type="GO" id="GO:0006089">
    <property type="term" value="P:lactate metabolic process"/>
    <property type="evidence" value="ECO:0007669"/>
    <property type="project" value="UniProtKB-UniRule"/>
</dbReference>
<reference evidence="3 4" key="1">
    <citation type="submission" date="2016-08" db="EMBL/GenBank/DDBJ databases">
        <authorList>
            <person name="Loux V."/>
            <person name="Rue O."/>
        </authorList>
    </citation>
    <scope>NUCLEOTIDE SEQUENCE [LARGE SCALE GENOMIC DNA]</scope>
    <source>
        <strain evidence="3 4">AFSSA_08CEB44bac</strain>
    </source>
</reference>
<dbReference type="InterPro" id="IPR022823">
    <property type="entry name" value="LutC"/>
</dbReference>
<dbReference type="SUPFAM" id="SSF100950">
    <property type="entry name" value="NagB/RpiA/CoA transferase-like"/>
    <property type="match status" value="1"/>
</dbReference>
<comment type="function">
    <text evidence="1">Is involved in L-lactate degradation and allows cells to grow with lactate as the sole carbon source.</text>
</comment>
<dbReference type="InterPro" id="IPR024185">
    <property type="entry name" value="FTHF_cligase-like_sf"/>
</dbReference>
<evidence type="ECO:0000256" key="1">
    <source>
        <dbReference type="HAMAP-Rule" id="MF_02104"/>
    </source>
</evidence>
<sequence>MMAGTIQNRDSFLDNIAKELGRARKTEGVQRPVWKNNVNLETLKDCSEEELLEVFKKQCENIHTTVIETTKDELKDAIQQMIAENGGGPILVSDDERFEKYGLTSFFREELPSQNVEVNIWDPEEKDENIRFAEKANIGIAFSDYTLAESGTIVVQSRKGQGRSLHFLPTVYFSIIPRETIVPRITQAVRDMNARVEKGEAVASCINFITGPSNSADIEMNLVVGVHGPLKAYYFVV</sequence>
<dbReference type="PANTHER" id="PTHR43682:SF1">
    <property type="entry name" value="LACTATE UTILIZATION PROTEIN C"/>
    <property type="match status" value="1"/>
</dbReference>
<dbReference type="Pfam" id="PF02589">
    <property type="entry name" value="LUD_dom"/>
    <property type="match status" value="1"/>
</dbReference>
<feature type="domain" description="LUD" evidence="2">
    <location>
        <begin position="52"/>
        <end position="237"/>
    </location>
</feature>
<evidence type="ECO:0000313" key="4">
    <source>
        <dbReference type="Proteomes" id="UP000242164"/>
    </source>
</evidence>
<dbReference type="HAMAP" id="MF_02104">
    <property type="entry name" value="LutC"/>
    <property type="match status" value="1"/>
</dbReference>
<comment type="caution">
    <text evidence="3">The sequence shown here is derived from an EMBL/GenBank/DDBJ whole genome shotgun (WGS) entry which is preliminary data.</text>
</comment>
<dbReference type="AlphaFoldDB" id="A0AAX2CE57"/>
<accession>A0AAX2CE57</accession>